<gene>
    <name evidence="16" type="ORF">Pcinc_010106</name>
</gene>
<keyword evidence="10" id="KW-1133">Transmembrane helix</keyword>
<evidence type="ECO:0000256" key="6">
    <source>
        <dbReference type="ARBA" id="ARBA00022679"/>
    </source>
</evidence>
<dbReference type="GO" id="GO:0008194">
    <property type="term" value="F:UDP-glycosyltransferase activity"/>
    <property type="evidence" value="ECO:0007669"/>
    <property type="project" value="TreeGrafter"/>
</dbReference>
<evidence type="ECO:0000256" key="2">
    <source>
        <dbReference type="ARBA" id="ARBA00004323"/>
    </source>
</evidence>
<evidence type="ECO:0000256" key="8">
    <source>
        <dbReference type="ARBA" id="ARBA00022824"/>
    </source>
</evidence>
<organism evidence="16 17">
    <name type="scientific">Petrolisthes cinctipes</name>
    <name type="common">Flat porcelain crab</name>
    <dbReference type="NCBI Taxonomy" id="88211"/>
    <lineage>
        <taxon>Eukaryota</taxon>
        <taxon>Metazoa</taxon>
        <taxon>Ecdysozoa</taxon>
        <taxon>Arthropoda</taxon>
        <taxon>Crustacea</taxon>
        <taxon>Multicrustacea</taxon>
        <taxon>Malacostraca</taxon>
        <taxon>Eumalacostraca</taxon>
        <taxon>Eucarida</taxon>
        <taxon>Decapoda</taxon>
        <taxon>Pleocyemata</taxon>
        <taxon>Anomura</taxon>
        <taxon>Galatheoidea</taxon>
        <taxon>Porcellanidae</taxon>
        <taxon>Petrolisthes</taxon>
    </lineage>
</organism>
<keyword evidence="9" id="KW-0735">Signal-anchor</keyword>
<evidence type="ECO:0000256" key="15">
    <source>
        <dbReference type="RuleBase" id="RU363063"/>
    </source>
</evidence>
<keyword evidence="13" id="KW-0325">Glycoprotein</keyword>
<protein>
    <recommendedName>
        <fullName evidence="15">Hexosyltransferase</fullName>
        <ecNumber evidence="15">2.4.1.-</ecNumber>
    </recommendedName>
</protein>
<evidence type="ECO:0000313" key="17">
    <source>
        <dbReference type="Proteomes" id="UP001286313"/>
    </source>
</evidence>
<comment type="caution">
    <text evidence="16">The sequence shown here is derived from an EMBL/GenBank/DDBJ whole genome shotgun (WGS) entry which is preliminary data.</text>
</comment>
<accession>A0AAE1G655</accession>
<comment type="subcellular location">
    <subcellularLocation>
        <location evidence="1">Endoplasmic reticulum</location>
    </subcellularLocation>
    <subcellularLocation>
        <location evidence="2 15">Golgi apparatus membrane</location>
        <topology evidence="2 15">Single-pass type II membrane protein</topology>
    </subcellularLocation>
</comment>
<evidence type="ECO:0000256" key="9">
    <source>
        <dbReference type="ARBA" id="ARBA00022968"/>
    </source>
</evidence>
<dbReference type="GO" id="GO:0016758">
    <property type="term" value="F:hexosyltransferase activity"/>
    <property type="evidence" value="ECO:0007669"/>
    <property type="project" value="InterPro"/>
</dbReference>
<evidence type="ECO:0000256" key="1">
    <source>
        <dbReference type="ARBA" id="ARBA00004240"/>
    </source>
</evidence>
<dbReference type="PANTHER" id="PTHR11214">
    <property type="entry name" value="BETA-1,3-N-ACETYLGLUCOSAMINYLTRANSFERASE"/>
    <property type="match status" value="1"/>
</dbReference>
<dbReference type="GO" id="GO:0000139">
    <property type="term" value="C:Golgi membrane"/>
    <property type="evidence" value="ECO:0007669"/>
    <property type="project" value="UniProtKB-SubCell"/>
</dbReference>
<keyword evidence="17" id="KW-1185">Reference proteome</keyword>
<keyword evidence="5 15" id="KW-0328">Glycosyltransferase</keyword>
<keyword evidence="6" id="KW-0808">Transferase</keyword>
<dbReference type="GO" id="GO:0005783">
    <property type="term" value="C:endoplasmic reticulum"/>
    <property type="evidence" value="ECO:0007669"/>
    <property type="project" value="UniProtKB-SubCell"/>
</dbReference>
<evidence type="ECO:0000256" key="10">
    <source>
        <dbReference type="ARBA" id="ARBA00022989"/>
    </source>
</evidence>
<proteinExistence type="inferred from homology"/>
<dbReference type="Gene3D" id="3.90.550.50">
    <property type="match status" value="1"/>
</dbReference>
<reference evidence="16" key="1">
    <citation type="submission" date="2023-10" db="EMBL/GenBank/DDBJ databases">
        <title>Genome assemblies of two species of porcelain crab, Petrolisthes cinctipes and Petrolisthes manimaculis (Anomura: Porcellanidae).</title>
        <authorList>
            <person name="Angst P."/>
        </authorList>
    </citation>
    <scope>NUCLEOTIDE SEQUENCE</scope>
    <source>
        <strain evidence="16">PB745_01</strain>
        <tissue evidence="16">Gill</tissue>
    </source>
</reference>
<evidence type="ECO:0000256" key="7">
    <source>
        <dbReference type="ARBA" id="ARBA00022692"/>
    </source>
</evidence>
<evidence type="ECO:0000256" key="4">
    <source>
        <dbReference type="ARBA" id="ARBA00008661"/>
    </source>
</evidence>
<comment type="pathway">
    <text evidence="3">Protein modification; protein glycosylation.</text>
</comment>
<comment type="catalytic activity">
    <reaction evidence="14">
        <text>3-O-(N-acetyl-beta-D-glucosaminyl-(1-&gt;4)-alpha-D-mannosyl)-L-threonyl-[protein] + UDP-N-acetyl-alpha-D-galactosamine = 3-O-[beta-D-GalNAc-(1-&gt;3)-beta-D-GlcNAc-(1-&gt;4)-alpha-D-Man]-L-Thr-[protein] + UDP + H(+)</text>
        <dbReference type="Rhea" id="RHEA:37667"/>
        <dbReference type="Rhea" id="RHEA-COMP:13308"/>
        <dbReference type="Rhea" id="RHEA-COMP:13618"/>
        <dbReference type="ChEBI" id="CHEBI:15378"/>
        <dbReference type="ChEBI" id="CHEBI:58223"/>
        <dbReference type="ChEBI" id="CHEBI:67138"/>
        <dbReference type="ChEBI" id="CHEBI:136709"/>
        <dbReference type="ChEBI" id="CHEBI:137540"/>
        <dbReference type="EC" id="2.4.1.313"/>
    </reaction>
</comment>
<dbReference type="InterPro" id="IPR002659">
    <property type="entry name" value="Glyco_trans_31"/>
</dbReference>
<dbReference type="EMBL" id="JAWQEG010000774">
    <property type="protein sequence ID" value="KAK3885722.1"/>
    <property type="molecule type" value="Genomic_DNA"/>
</dbReference>
<keyword evidence="11 15" id="KW-0333">Golgi apparatus</keyword>
<keyword evidence="12" id="KW-0472">Membrane</keyword>
<evidence type="ECO:0000313" key="16">
    <source>
        <dbReference type="EMBL" id="KAK3885722.1"/>
    </source>
</evidence>
<dbReference type="Pfam" id="PF01762">
    <property type="entry name" value="Galactosyl_T"/>
    <property type="match status" value="1"/>
</dbReference>
<evidence type="ECO:0000256" key="11">
    <source>
        <dbReference type="ARBA" id="ARBA00023034"/>
    </source>
</evidence>
<dbReference type="EC" id="2.4.1.-" evidence="15"/>
<dbReference type="AlphaFoldDB" id="A0AAE1G655"/>
<evidence type="ECO:0000256" key="3">
    <source>
        <dbReference type="ARBA" id="ARBA00004922"/>
    </source>
</evidence>
<dbReference type="GO" id="GO:0006493">
    <property type="term" value="P:protein O-linked glycosylation"/>
    <property type="evidence" value="ECO:0007669"/>
    <property type="project" value="TreeGrafter"/>
</dbReference>
<keyword evidence="8" id="KW-0256">Endoplasmic reticulum</keyword>
<comment type="similarity">
    <text evidence="4 15">Belongs to the glycosyltransferase 31 family.</text>
</comment>
<evidence type="ECO:0000256" key="13">
    <source>
        <dbReference type="ARBA" id="ARBA00023180"/>
    </source>
</evidence>
<evidence type="ECO:0000256" key="12">
    <source>
        <dbReference type="ARBA" id="ARBA00023136"/>
    </source>
</evidence>
<dbReference type="Proteomes" id="UP001286313">
    <property type="component" value="Unassembled WGS sequence"/>
</dbReference>
<keyword evidence="7" id="KW-0812">Transmembrane</keyword>
<name>A0AAE1G655_PETCI</name>
<evidence type="ECO:0000256" key="14">
    <source>
        <dbReference type="ARBA" id="ARBA00047667"/>
    </source>
</evidence>
<dbReference type="PANTHER" id="PTHR11214:SF219">
    <property type="entry name" value="UDP-GALNAC:BETA-1,3-N-ACETYLGALACTOSAMINYLTRANSFERASE 2"/>
    <property type="match status" value="1"/>
</dbReference>
<sequence>MWAFSVALSALLIYLLIHNYWPKRSLPSRKLVVGVISARDHFSHREIIRKTWGLQVQSAPDMELFFVVGDDCSVHPDDRISPYACEKLQRKDIDEYEMLSFFKSKQVEYHSNLHSAEGLECYIGLGFRVIHPVILKTLSVRVDLFQHLLETGGMKIQREDSPEYSAEVHIMLWDPEEMIESMLVTNEPYSKSDNNMYYNYRLSSPLFLPAGFEGELKLSKLIANASFCLGDDFSSEPKSHWVCDWRNYSLLEYKFFRTNSNFIIPWRDKCCLMISAEFTVADRQLLLNHEREENKRNQEWDLKMNDTTEAIEREWETYGDLMELSMVDVYGHLPYKVLGFLKWASHDYIASYILKVDDDTYVNVELIKKLISSDAVDIAEGDLAWWSVFHYHRSVPIYGKWADPAYPALVYPAFPAGAGYLMTGNLAHQVSTLHGRVTTTRGEDVSMSIWVTAVACDTRQVNVPCWLPHPTCIQSVLVPQLSIREIKEMWTKQIHLA</sequence>
<evidence type="ECO:0000256" key="5">
    <source>
        <dbReference type="ARBA" id="ARBA00022676"/>
    </source>
</evidence>